<dbReference type="InterPro" id="IPR000463">
    <property type="entry name" value="Fatty_acid-bd"/>
</dbReference>
<evidence type="ECO:0000256" key="3">
    <source>
        <dbReference type="ARBA" id="ARBA00022448"/>
    </source>
</evidence>
<evidence type="ECO:0000256" key="6">
    <source>
        <dbReference type="RuleBase" id="RU369022"/>
    </source>
</evidence>
<dbReference type="InterPro" id="IPR012674">
    <property type="entry name" value="Calycin"/>
</dbReference>
<dbReference type="Gene3D" id="2.40.128.20">
    <property type="match status" value="1"/>
</dbReference>
<sequence length="127" mass="14226">MSFTGKYQLQSHENFEPFMKAIGLPDEQIQKGKDLKSITEIVQDGKNFKITTTTGSKVLHNEFTIGQECDMELMTGEKVKALIQMEGDNKLIGSIKGLQSVTELNGDTITHTMTIGDITYKRISKRI</sequence>
<gene>
    <name evidence="8" type="primary">Fabp1_0</name>
    <name evidence="8" type="ORF">ALOBEC_R04489</name>
</gene>
<dbReference type="Pfam" id="PF14651">
    <property type="entry name" value="Lipocalin_7"/>
    <property type="match status" value="1"/>
</dbReference>
<dbReference type="CDD" id="cd19444">
    <property type="entry name" value="FABP1"/>
    <property type="match status" value="1"/>
</dbReference>
<dbReference type="GO" id="GO:0005504">
    <property type="term" value="F:fatty acid binding"/>
    <property type="evidence" value="ECO:0007669"/>
    <property type="project" value="UniProtKB-UniRule"/>
</dbReference>
<keyword evidence="3 6" id="KW-0813">Transport</keyword>
<comment type="domain">
    <text evidence="6">Forms a beta-barrel structure that accommodates hydrophobic ligands in its interior.</text>
</comment>
<evidence type="ECO:0000313" key="9">
    <source>
        <dbReference type="Proteomes" id="UP000541332"/>
    </source>
</evidence>
<organism evidence="8 9">
    <name type="scientific">Pampusana beccarii</name>
    <name type="common">Western bronze ground-dove</name>
    <dbReference type="NCBI Taxonomy" id="2953425"/>
    <lineage>
        <taxon>Eukaryota</taxon>
        <taxon>Metazoa</taxon>
        <taxon>Chordata</taxon>
        <taxon>Craniata</taxon>
        <taxon>Vertebrata</taxon>
        <taxon>Euteleostomi</taxon>
        <taxon>Archelosauria</taxon>
        <taxon>Archosauria</taxon>
        <taxon>Dinosauria</taxon>
        <taxon>Saurischia</taxon>
        <taxon>Theropoda</taxon>
        <taxon>Coelurosauria</taxon>
        <taxon>Aves</taxon>
        <taxon>Neognathae</taxon>
        <taxon>Neoaves</taxon>
        <taxon>Columbimorphae</taxon>
        <taxon>Columbiformes</taxon>
        <taxon>Columbidae</taxon>
        <taxon>Pampusana</taxon>
    </lineage>
</organism>
<evidence type="ECO:0000256" key="4">
    <source>
        <dbReference type="ARBA" id="ARBA00022490"/>
    </source>
</evidence>
<feature type="non-terminal residue" evidence="8">
    <location>
        <position position="1"/>
    </location>
</feature>
<dbReference type="SUPFAM" id="SSF50814">
    <property type="entry name" value="Lipocalins"/>
    <property type="match status" value="1"/>
</dbReference>
<keyword evidence="9" id="KW-1185">Reference proteome</keyword>
<proteinExistence type="inferred from homology"/>
<name>A0A7L4FE26_9COLU</name>
<feature type="domain" description="Cytosolic fatty-acid binding proteins" evidence="7">
    <location>
        <begin position="5"/>
        <end position="22"/>
    </location>
</feature>
<dbReference type="PANTHER" id="PTHR11955">
    <property type="entry name" value="FATTY ACID BINDING PROTEIN"/>
    <property type="match status" value="1"/>
</dbReference>
<dbReference type="GO" id="GO:0015908">
    <property type="term" value="P:fatty acid transport"/>
    <property type="evidence" value="ECO:0007669"/>
    <property type="project" value="UniProtKB-UniRule"/>
</dbReference>
<dbReference type="EMBL" id="VWYH01002929">
    <property type="protein sequence ID" value="NXW84899.1"/>
    <property type="molecule type" value="Genomic_DNA"/>
</dbReference>
<dbReference type="OrthoDB" id="9971011at2759"/>
<dbReference type="Proteomes" id="UP000541332">
    <property type="component" value="Unassembled WGS sequence"/>
</dbReference>
<evidence type="ECO:0000256" key="5">
    <source>
        <dbReference type="ARBA" id="ARBA00023121"/>
    </source>
</evidence>
<feature type="non-terminal residue" evidence="8">
    <location>
        <position position="127"/>
    </location>
</feature>
<comment type="caution">
    <text evidence="8">The sequence shown here is derived from an EMBL/GenBank/DDBJ whole genome shotgun (WGS) entry which is preliminary data.</text>
</comment>
<dbReference type="PRINTS" id="PR00178">
    <property type="entry name" value="FATTYACIDBP"/>
</dbReference>
<accession>A0A7L4FE26</accession>
<comment type="function">
    <text evidence="6">Binds free fatty acids and their coenzyme A derivatives, bilirubin, and some other small molecules in the cytoplasm. Involved in intracellular lipid transport.</text>
</comment>
<evidence type="ECO:0000256" key="2">
    <source>
        <dbReference type="ARBA" id="ARBA00008390"/>
    </source>
</evidence>
<dbReference type="FunFam" id="2.40.128.20:FF:000006">
    <property type="entry name" value="Fatty acid-binding protein, liver"/>
    <property type="match status" value="1"/>
</dbReference>
<keyword evidence="5 6" id="KW-0446">Lipid-binding</keyword>
<protein>
    <recommendedName>
        <fullName evidence="6">Fatty acid-binding protein, liver</fullName>
        <shortName evidence="6">L-FABP</shortName>
    </recommendedName>
    <alternativeName>
        <fullName evidence="6">Liver-type fatty acid-binding protein</fullName>
    </alternativeName>
</protein>
<dbReference type="GO" id="GO:0005737">
    <property type="term" value="C:cytoplasm"/>
    <property type="evidence" value="ECO:0007669"/>
    <property type="project" value="UniProtKB-SubCell"/>
</dbReference>
<comment type="subcellular location">
    <subcellularLocation>
        <location evidence="1 6">Cytoplasm</location>
    </subcellularLocation>
</comment>
<reference evidence="8 9" key="1">
    <citation type="submission" date="2020-02" db="EMBL/GenBank/DDBJ databases">
        <title>Bird 10,000 Genomes (B10K) Project - Family phase.</title>
        <authorList>
            <person name="Zhang G."/>
        </authorList>
    </citation>
    <scope>NUCLEOTIDE SEQUENCE [LARGE SCALE GENOMIC DNA]</scope>
    <source>
        <strain evidence="8">B10K-DU-006-06</strain>
    </source>
</reference>
<dbReference type="InterPro" id="IPR031259">
    <property type="entry name" value="ILBP"/>
</dbReference>
<dbReference type="PROSITE" id="PS00214">
    <property type="entry name" value="FABP"/>
    <property type="match status" value="1"/>
</dbReference>
<evidence type="ECO:0000313" key="8">
    <source>
        <dbReference type="EMBL" id="NXW84899.1"/>
    </source>
</evidence>
<keyword evidence="4 6" id="KW-0963">Cytoplasm</keyword>
<evidence type="ECO:0000259" key="7">
    <source>
        <dbReference type="PROSITE" id="PS00214"/>
    </source>
</evidence>
<comment type="similarity">
    <text evidence="2 6">Belongs to the calycin superfamily. Fatty-acid binding protein (FABP) family.</text>
</comment>
<dbReference type="AlphaFoldDB" id="A0A7L4FE26"/>
<evidence type="ECO:0000256" key="1">
    <source>
        <dbReference type="ARBA" id="ARBA00004496"/>
    </source>
</evidence>